<name>A0A8J5MVB5_HOMAM</name>
<dbReference type="InterPro" id="IPR046450">
    <property type="entry name" value="PA_dom_sf"/>
</dbReference>
<dbReference type="InterPro" id="IPR007484">
    <property type="entry name" value="Peptidase_M28"/>
</dbReference>
<comment type="caution">
    <text evidence="4">The sequence shown here is derived from an EMBL/GenBank/DDBJ whole genome shotgun (WGS) entry which is preliminary data.</text>
</comment>
<organism evidence="4 5">
    <name type="scientific">Homarus americanus</name>
    <name type="common">American lobster</name>
    <dbReference type="NCBI Taxonomy" id="6706"/>
    <lineage>
        <taxon>Eukaryota</taxon>
        <taxon>Metazoa</taxon>
        <taxon>Ecdysozoa</taxon>
        <taxon>Arthropoda</taxon>
        <taxon>Crustacea</taxon>
        <taxon>Multicrustacea</taxon>
        <taxon>Malacostraca</taxon>
        <taxon>Eumalacostraca</taxon>
        <taxon>Eucarida</taxon>
        <taxon>Decapoda</taxon>
        <taxon>Pleocyemata</taxon>
        <taxon>Astacidea</taxon>
        <taxon>Nephropoidea</taxon>
        <taxon>Nephropidae</taxon>
        <taxon>Homarus</taxon>
    </lineage>
</organism>
<evidence type="ECO:0000313" key="5">
    <source>
        <dbReference type="Proteomes" id="UP000747542"/>
    </source>
</evidence>
<dbReference type="Gene3D" id="3.40.630.10">
    <property type="entry name" value="Zn peptidases"/>
    <property type="match status" value="1"/>
</dbReference>
<dbReference type="EMBL" id="JAHLQT010023648">
    <property type="protein sequence ID" value="KAG7165785.1"/>
    <property type="molecule type" value="Genomic_DNA"/>
</dbReference>
<gene>
    <name evidence="4" type="primary">NAALAD2-L2</name>
    <name evidence="4" type="ORF">Hamer_G026676</name>
</gene>
<feature type="domain" description="Peptidase M28" evidence="3">
    <location>
        <begin position="266"/>
        <end position="465"/>
    </location>
</feature>
<comment type="similarity">
    <text evidence="1">Belongs to the peptidase M28 family. M28B subfamily.</text>
</comment>
<protein>
    <submittedName>
        <fullName evidence="4">N-acetylated-alpha-linked acidic dipeptidase 2-like 2</fullName>
    </submittedName>
</protein>
<dbReference type="Pfam" id="PF04389">
    <property type="entry name" value="Peptidase_M28"/>
    <property type="match status" value="1"/>
</dbReference>
<dbReference type="SUPFAM" id="SSF52025">
    <property type="entry name" value="PA domain"/>
    <property type="match status" value="1"/>
</dbReference>
<sequence length="536" mass="59717">MVSQTVVLAAAAAALGLLIGGLIGHFGTPTISQEDKEKIRTMERLVADKWVTEEYLNKRIIDLVDPDKLRDNLNVSSEAGRGVVYVNFGRVEDFDKLEELGVNVSGCIAIARYGKIFRGNKLLHAQERGAKGMILFSDPGDVAQEGVADDDVYPYTWWLPGTGMQRGTTYMGSGDPLTPGWSSTANAYRLTMEDADLPKIPCQPIGYDDARVILEKMGGMAAPDEAWKGGLDGLAYNLGPELLDEYSGYTLHLDTHNTFQQYTSYNVIGTIKGEVEPDRYVLIGNHRDAWGFGASDPSSGTAQILETARVMGQLMADGWRPRRTLVFCSWGAEEYGLIGSTEWVEEHVEKLQERSVMYLNTDTCASGPILHVPGSPLLWDAITDITKMVPGVRQGPTVYDELKDYYTAMNKTSIEMTTLGSGSDYAPFSFYCGIPCLDLWFRRDKNKNEISIYPSYHTGYETFYMVDHNVDPGFRIHQGCSRLASLMLRFFADSALIPYSLEQLPKTIKEGIDSFKKNGKRDELIKIYENYGKFVL</sequence>
<dbReference type="PANTHER" id="PTHR10404">
    <property type="entry name" value="N-ACETYLATED-ALPHA-LINKED ACIDIC DIPEPTIDASE"/>
    <property type="match status" value="1"/>
</dbReference>
<dbReference type="PANTHER" id="PTHR10404:SF77">
    <property type="entry name" value="GLUTAMATE CARBOXYPEPTIDASE 2 HOMOLOG"/>
    <property type="match status" value="1"/>
</dbReference>
<dbReference type="InterPro" id="IPR003137">
    <property type="entry name" value="PA_domain"/>
</dbReference>
<evidence type="ECO:0000259" key="2">
    <source>
        <dbReference type="Pfam" id="PF02225"/>
    </source>
</evidence>
<dbReference type="CDD" id="cd08022">
    <property type="entry name" value="M28_PSMA_like"/>
    <property type="match status" value="1"/>
</dbReference>
<feature type="domain" description="PA" evidence="2">
    <location>
        <begin position="85"/>
        <end position="167"/>
    </location>
</feature>
<evidence type="ECO:0000313" key="4">
    <source>
        <dbReference type="EMBL" id="KAG7165785.1"/>
    </source>
</evidence>
<dbReference type="InterPro" id="IPR039373">
    <property type="entry name" value="Peptidase_M28B"/>
</dbReference>
<dbReference type="CDD" id="cd02121">
    <property type="entry name" value="PA_GCPII_like"/>
    <property type="match status" value="1"/>
</dbReference>
<dbReference type="Pfam" id="PF02225">
    <property type="entry name" value="PA"/>
    <property type="match status" value="1"/>
</dbReference>
<keyword evidence="5" id="KW-1185">Reference proteome</keyword>
<evidence type="ECO:0000256" key="1">
    <source>
        <dbReference type="ARBA" id="ARBA00005634"/>
    </source>
</evidence>
<dbReference type="Gene3D" id="3.50.30.30">
    <property type="match status" value="1"/>
</dbReference>
<accession>A0A8J5MVB5</accession>
<dbReference type="SUPFAM" id="SSF53187">
    <property type="entry name" value="Zn-dependent exopeptidases"/>
    <property type="match status" value="1"/>
</dbReference>
<evidence type="ECO:0000259" key="3">
    <source>
        <dbReference type="Pfam" id="PF04389"/>
    </source>
</evidence>
<reference evidence="4" key="1">
    <citation type="journal article" date="2021" name="Sci. Adv.">
        <title>The American lobster genome reveals insights on longevity, neural, and immune adaptations.</title>
        <authorList>
            <person name="Polinski J.M."/>
            <person name="Zimin A.V."/>
            <person name="Clark K.F."/>
            <person name="Kohn A.B."/>
            <person name="Sadowski N."/>
            <person name="Timp W."/>
            <person name="Ptitsyn A."/>
            <person name="Khanna P."/>
            <person name="Romanova D.Y."/>
            <person name="Williams P."/>
            <person name="Greenwood S.J."/>
            <person name="Moroz L.L."/>
            <person name="Walt D.R."/>
            <person name="Bodnar A.G."/>
        </authorList>
    </citation>
    <scope>NUCLEOTIDE SEQUENCE</scope>
    <source>
        <strain evidence="4">GMGI-L3</strain>
    </source>
</reference>
<dbReference type="Proteomes" id="UP000747542">
    <property type="component" value="Unassembled WGS sequence"/>
</dbReference>
<dbReference type="AlphaFoldDB" id="A0A8J5MVB5"/>
<proteinExistence type="inferred from homology"/>
<dbReference type="FunFam" id="3.40.630.10:FF:000101">
    <property type="entry name" value="N-acetylated alpha-linked acidic dipeptidase like 1"/>
    <property type="match status" value="1"/>
</dbReference>
<dbReference type="GO" id="GO:0004180">
    <property type="term" value="F:carboxypeptidase activity"/>
    <property type="evidence" value="ECO:0007669"/>
    <property type="project" value="TreeGrafter"/>
</dbReference>